<dbReference type="PANTHER" id="PTHR24256">
    <property type="entry name" value="TRYPTASE-RELATED"/>
    <property type="match status" value="1"/>
</dbReference>
<dbReference type="PRINTS" id="PR00722">
    <property type="entry name" value="CHYMOTRYPSIN"/>
</dbReference>
<evidence type="ECO:0000313" key="6">
    <source>
        <dbReference type="Proteomes" id="UP001331761"/>
    </source>
</evidence>
<keyword evidence="3" id="KW-0732">Signal</keyword>
<dbReference type="GO" id="GO:0004252">
    <property type="term" value="F:serine-type endopeptidase activity"/>
    <property type="evidence" value="ECO:0007669"/>
    <property type="project" value="InterPro"/>
</dbReference>
<accession>A0AAN8FY92</accession>
<evidence type="ECO:0000256" key="3">
    <source>
        <dbReference type="SAM" id="SignalP"/>
    </source>
</evidence>
<evidence type="ECO:0000256" key="2">
    <source>
        <dbReference type="ARBA" id="ARBA00024195"/>
    </source>
</evidence>
<dbReference type="InterPro" id="IPR051487">
    <property type="entry name" value="Ser/Thr_Proteases_Immune/Dev"/>
</dbReference>
<gene>
    <name evidence="5" type="ORF">GCK32_000382</name>
</gene>
<evidence type="ECO:0000313" key="5">
    <source>
        <dbReference type="EMBL" id="KAK5986407.1"/>
    </source>
</evidence>
<sequence length="330" mass="37024">MTNFGVLAVLGLGLIYVASVKKVRLGKISEMDNKILNTICHRSELKVMSGKRVKNDEMKYAVMIEINKGEKLCSGVLISRQHVLTSAHCFVNAFKCRARYKYLRASTLSSPHDLLVQVHVGGNCAVLQGNKNGCQGGKIMSRIKAVHIGVPRLYFASRCRSGDIAIVELAKPLPHDRRFAFACLPSNTTKLHKKAQLSGFGWTQSGKVKYAKKITLTKERFCDPSTKVGKDVFCMQESEGFACKGDSGSGVMQPANSREYTVMGLLSKALDCNYKKLAMKRHGKRVSKKFRGVVITDTRKYLDWICLHSGVCERHIERKRMKKRRIVMIY</sequence>
<dbReference type="EMBL" id="WIXE01000648">
    <property type="protein sequence ID" value="KAK5986407.1"/>
    <property type="molecule type" value="Genomic_DNA"/>
</dbReference>
<feature type="chain" id="PRO_5042855831" evidence="3">
    <location>
        <begin position="20"/>
        <end position="330"/>
    </location>
</feature>
<dbReference type="InterPro" id="IPR001314">
    <property type="entry name" value="Peptidase_S1A"/>
</dbReference>
<dbReference type="PROSITE" id="PS50240">
    <property type="entry name" value="TRYPSIN_DOM"/>
    <property type="match status" value="1"/>
</dbReference>
<feature type="signal peptide" evidence="3">
    <location>
        <begin position="1"/>
        <end position="19"/>
    </location>
</feature>
<dbReference type="InterPro" id="IPR043504">
    <property type="entry name" value="Peptidase_S1_PA_chymotrypsin"/>
</dbReference>
<comment type="similarity">
    <text evidence="2">Belongs to the peptidase S1 family. CLIP subfamily.</text>
</comment>
<dbReference type="Proteomes" id="UP001331761">
    <property type="component" value="Unassembled WGS sequence"/>
</dbReference>
<evidence type="ECO:0000259" key="4">
    <source>
        <dbReference type="PROSITE" id="PS50240"/>
    </source>
</evidence>
<proteinExistence type="inferred from homology"/>
<reference evidence="5 6" key="1">
    <citation type="submission" date="2019-10" db="EMBL/GenBank/DDBJ databases">
        <title>Assembly and Annotation for the nematode Trichostrongylus colubriformis.</title>
        <authorList>
            <person name="Martin J."/>
        </authorList>
    </citation>
    <scope>NUCLEOTIDE SEQUENCE [LARGE SCALE GENOMIC DNA]</scope>
    <source>
        <strain evidence="5">G859</strain>
        <tissue evidence="5">Whole worm</tissue>
    </source>
</reference>
<organism evidence="5 6">
    <name type="scientific">Trichostrongylus colubriformis</name>
    <name type="common">Black scour worm</name>
    <dbReference type="NCBI Taxonomy" id="6319"/>
    <lineage>
        <taxon>Eukaryota</taxon>
        <taxon>Metazoa</taxon>
        <taxon>Ecdysozoa</taxon>
        <taxon>Nematoda</taxon>
        <taxon>Chromadorea</taxon>
        <taxon>Rhabditida</taxon>
        <taxon>Rhabditina</taxon>
        <taxon>Rhabditomorpha</taxon>
        <taxon>Strongyloidea</taxon>
        <taxon>Trichostrongylidae</taxon>
        <taxon>Trichostrongylus</taxon>
    </lineage>
</organism>
<dbReference type="InterPro" id="IPR009003">
    <property type="entry name" value="Peptidase_S1_PA"/>
</dbReference>
<feature type="domain" description="Peptidase S1" evidence="4">
    <location>
        <begin position="47"/>
        <end position="305"/>
    </location>
</feature>
<dbReference type="Pfam" id="PF00089">
    <property type="entry name" value="Trypsin"/>
    <property type="match status" value="1"/>
</dbReference>
<comment type="caution">
    <text evidence="5">The sequence shown here is derived from an EMBL/GenBank/DDBJ whole genome shotgun (WGS) entry which is preliminary data.</text>
</comment>
<keyword evidence="1" id="KW-1015">Disulfide bond</keyword>
<protein>
    <submittedName>
        <fullName evidence="5">Peptidase S1 domain-containing protein</fullName>
    </submittedName>
</protein>
<keyword evidence="6" id="KW-1185">Reference proteome</keyword>
<dbReference type="SMART" id="SM00020">
    <property type="entry name" value="Tryp_SPc"/>
    <property type="match status" value="1"/>
</dbReference>
<dbReference type="Gene3D" id="2.40.10.10">
    <property type="entry name" value="Trypsin-like serine proteases"/>
    <property type="match status" value="1"/>
</dbReference>
<dbReference type="SUPFAM" id="SSF50494">
    <property type="entry name" value="Trypsin-like serine proteases"/>
    <property type="match status" value="1"/>
</dbReference>
<evidence type="ECO:0000256" key="1">
    <source>
        <dbReference type="ARBA" id="ARBA00023157"/>
    </source>
</evidence>
<name>A0AAN8FY92_TRICO</name>
<dbReference type="AlphaFoldDB" id="A0AAN8FY92"/>
<dbReference type="GO" id="GO:0006508">
    <property type="term" value="P:proteolysis"/>
    <property type="evidence" value="ECO:0007669"/>
    <property type="project" value="InterPro"/>
</dbReference>
<dbReference type="InterPro" id="IPR001254">
    <property type="entry name" value="Trypsin_dom"/>
</dbReference>